<dbReference type="EMBL" id="QAOH01000010">
    <property type="protein sequence ID" value="PTQ70214.1"/>
    <property type="molecule type" value="Genomic_DNA"/>
</dbReference>
<proteinExistence type="predicted"/>
<dbReference type="RefSeq" id="WP_107817115.1">
    <property type="nucleotide sequence ID" value="NZ_QAOH01000010.1"/>
</dbReference>
<protein>
    <recommendedName>
        <fullName evidence="3">Response regulatory domain-containing protein</fullName>
    </recommendedName>
</protein>
<keyword evidence="2" id="KW-1185">Reference proteome</keyword>
<comment type="caution">
    <text evidence="1">The sequence shown here is derived from an EMBL/GenBank/DDBJ whole genome shotgun (WGS) entry which is preliminary data.</text>
</comment>
<evidence type="ECO:0000313" key="2">
    <source>
        <dbReference type="Proteomes" id="UP000244077"/>
    </source>
</evidence>
<accession>A0A2T5HF48</accession>
<organism evidence="1 2">
    <name type="scientific">Celeribacter persicus</name>
    <dbReference type="NCBI Taxonomy" id="1651082"/>
    <lineage>
        <taxon>Bacteria</taxon>
        <taxon>Pseudomonadati</taxon>
        <taxon>Pseudomonadota</taxon>
        <taxon>Alphaproteobacteria</taxon>
        <taxon>Rhodobacterales</taxon>
        <taxon>Roseobacteraceae</taxon>
        <taxon>Celeribacter</taxon>
    </lineage>
</organism>
<evidence type="ECO:0000313" key="1">
    <source>
        <dbReference type="EMBL" id="PTQ70214.1"/>
    </source>
</evidence>
<dbReference type="AlphaFoldDB" id="A0A2T5HF48"/>
<dbReference type="Proteomes" id="UP000244077">
    <property type="component" value="Unassembled WGS sequence"/>
</dbReference>
<reference evidence="1 2" key="1">
    <citation type="submission" date="2018-04" db="EMBL/GenBank/DDBJ databases">
        <title>Genomic Encyclopedia of Archaeal and Bacterial Type Strains, Phase II (KMG-II): from individual species to whole genera.</title>
        <authorList>
            <person name="Goeker M."/>
        </authorList>
    </citation>
    <scope>NUCLEOTIDE SEQUENCE [LARGE SCALE GENOMIC DNA]</scope>
    <source>
        <strain evidence="1 2">DSM 100434</strain>
    </source>
</reference>
<evidence type="ECO:0008006" key="3">
    <source>
        <dbReference type="Google" id="ProtNLM"/>
    </source>
</evidence>
<gene>
    <name evidence="1" type="ORF">C8N42_11099</name>
</gene>
<sequence>MFSHSATPAVQSEVFLIVAEEYALGESLHLALLRAVPGAEIYRVATPGEAIVTLSQLSHVTVAFLAMPAAEVNAGVLELRLLQRGARIVLLISVPPHIEPRYETLLWPQNLSALVAFLRPTASDQT</sequence>
<dbReference type="OrthoDB" id="9923629at2"/>
<name>A0A2T5HF48_9RHOB</name>